<dbReference type="SUPFAM" id="SSF48239">
    <property type="entry name" value="Terpenoid cyclases/Protein prenyltransferases"/>
    <property type="match status" value="1"/>
</dbReference>
<gene>
    <name evidence="4" type="ORF">LCGC14_0847950</name>
</gene>
<dbReference type="InterPro" id="IPR051588">
    <property type="entry name" value="Cobalamin_Transport"/>
</dbReference>
<evidence type="ECO:0000256" key="1">
    <source>
        <dbReference type="ARBA" id="ARBA00022737"/>
    </source>
</evidence>
<evidence type="ECO:0000256" key="2">
    <source>
        <dbReference type="SAM" id="MobiDB-lite"/>
    </source>
</evidence>
<keyword evidence="1" id="KW-0677">Repeat</keyword>
<sequence>ENFLPISASIHIGDQILQTNEQGVLNTSIAASNNLNIYATKEGFVRSNTVTISGNQVTLEQNNSGSNAKSNEEDLSSINSVSQRQARNAAIKAVKYLRLRQSKDGMIDNPAVSAWAAMAFASANVDPKSVKRAKGVRKNKRRSLMDYLQEYSQTNLNRKWLRKNRKAAKPLATDYARQIMAVYAARQNPRSHGGVNLVTELGRFYNNGQFGSTGLVNDDIFAIIAYRAGQVSPGDRKFRRAISFVLKNQHADGGFSYNTSARSKSDIDTTAAAIQALVLARKSGVRTASNNSLYVAIQRAYDFLLSRQQASGGFGYNSKFSRSNSQSTAWAMQAIASFKGSKSVRNMKSSAGLNPMSFQASLQSKNGGFRLDTTTGSRVWETASAIPALLNKPWLIRYRSALSINASKKLLKKGQRVKIFGRIANGAKGIVTIRYKKGRGQWKTARRIRVNGSTYGATIRLNSVNRYVFSAKIGSAKSRAMVINSK</sequence>
<reference evidence="4" key="1">
    <citation type="journal article" date="2015" name="Nature">
        <title>Complex archaea that bridge the gap between prokaryotes and eukaryotes.</title>
        <authorList>
            <person name="Spang A."/>
            <person name="Saw J.H."/>
            <person name="Jorgensen S.L."/>
            <person name="Zaremba-Niedzwiedzka K."/>
            <person name="Martijn J."/>
            <person name="Lind A.E."/>
            <person name="van Eijk R."/>
            <person name="Schleper C."/>
            <person name="Guy L."/>
            <person name="Ettema T.J."/>
        </authorList>
    </citation>
    <scope>NUCLEOTIDE SEQUENCE</scope>
</reference>
<dbReference type="InterPro" id="IPR008930">
    <property type="entry name" value="Terpenoid_cyclase/PrenylTrfase"/>
</dbReference>
<dbReference type="InterPro" id="IPR001330">
    <property type="entry name" value="Prenyltrans"/>
</dbReference>
<organism evidence="4">
    <name type="scientific">marine sediment metagenome</name>
    <dbReference type="NCBI Taxonomy" id="412755"/>
    <lineage>
        <taxon>unclassified sequences</taxon>
        <taxon>metagenomes</taxon>
        <taxon>ecological metagenomes</taxon>
    </lineage>
</organism>
<feature type="domain" description="Prenyltransferase alpha-alpha toroid" evidence="3">
    <location>
        <begin position="238"/>
        <end position="314"/>
    </location>
</feature>
<evidence type="ECO:0000313" key="4">
    <source>
        <dbReference type="EMBL" id="KKN29073.1"/>
    </source>
</evidence>
<dbReference type="Gene3D" id="1.50.10.20">
    <property type="match status" value="1"/>
</dbReference>
<comment type="caution">
    <text evidence="4">The sequence shown here is derived from an EMBL/GenBank/DDBJ whole genome shotgun (WGS) entry which is preliminary data.</text>
</comment>
<name>A0A0F9SIA5_9ZZZZ</name>
<feature type="region of interest" description="Disordered" evidence="2">
    <location>
        <begin position="61"/>
        <end position="81"/>
    </location>
</feature>
<dbReference type="PANTHER" id="PTHR10559:SF18">
    <property type="entry name" value="TRANSCOBALAMIN II"/>
    <property type="match status" value="1"/>
</dbReference>
<feature type="non-terminal residue" evidence="4">
    <location>
        <position position="1"/>
    </location>
</feature>
<dbReference type="GO" id="GO:0003824">
    <property type="term" value="F:catalytic activity"/>
    <property type="evidence" value="ECO:0007669"/>
    <property type="project" value="InterPro"/>
</dbReference>
<protein>
    <recommendedName>
        <fullName evidence="3">Prenyltransferase alpha-alpha toroid domain-containing protein</fullName>
    </recommendedName>
</protein>
<evidence type="ECO:0000259" key="3">
    <source>
        <dbReference type="Pfam" id="PF00432"/>
    </source>
</evidence>
<dbReference type="AlphaFoldDB" id="A0A0F9SIA5"/>
<dbReference type="Pfam" id="PF00432">
    <property type="entry name" value="Prenyltrans"/>
    <property type="match status" value="1"/>
</dbReference>
<accession>A0A0F9SIA5</accession>
<proteinExistence type="predicted"/>
<dbReference type="PANTHER" id="PTHR10559">
    <property type="entry name" value="TRANSCOBALAMIN-1/GASTRIC INTRINSIC FACTOR"/>
    <property type="match status" value="1"/>
</dbReference>
<dbReference type="EMBL" id="LAZR01002513">
    <property type="protein sequence ID" value="KKN29073.1"/>
    <property type="molecule type" value="Genomic_DNA"/>
</dbReference>